<dbReference type="InterPro" id="IPR007720">
    <property type="entry name" value="PigQ/GPI1"/>
</dbReference>
<evidence type="ECO:0008006" key="4">
    <source>
        <dbReference type="Google" id="ProtNLM"/>
    </source>
</evidence>
<proteinExistence type="predicted"/>
<evidence type="ECO:0000313" key="3">
    <source>
        <dbReference type="Proteomes" id="UP001175271"/>
    </source>
</evidence>
<feature type="transmembrane region" description="Helical" evidence="1">
    <location>
        <begin position="185"/>
        <end position="208"/>
    </location>
</feature>
<dbReference type="Proteomes" id="UP001175271">
    <property type="component" value="Unassembled WGS sequence"/>
</dbReference>
<keyword evidence="1" id="KW-0472">Membrane</keyword>
<comment type="caution">
    <text evidence="2">The sequence shown here is derived from an EMBL/GenBank/DDBJ whole genome shotgun (WGS) entry which is preliminary data.</text>
</comment>
<keyword evidence="1" id="KW-1133">Transmembrane helix</keyword>
<dbReference type="PANTHER" id="PTHR21329">
    <property type="entry name" value="PHOSPHATIDYLINOSITOL N-ACETYLGLUCOSAMINYLTRANSFERASE SUBUNIT Q-RELATED"/>
    <property type="match status" value="1"/>
</dbReference>
<organism evidence="2 3">
    <name type="scientific">Steinernema hermaphroditum</name>
    <dbReference type="NCBI Taxonomy" id="289476"/>
    <lineage>
        <taxon>Eukaryota</taxon>
        <taxon>Metazoa</taxon>
        <taxon>Ecdysozoa</taxon>
        <taxon>Nematoda</taxon>
        <taxon>Chromadorea</taxon>
        <taxon>Rhabditida</taxon>
        <taxon>Tylenchina</taxon>
        <taxon>Panagrolaimomorpha</taxon>
        <taxon>Strongyloidoidea</taxon>
        <taxon>Steinernematidae</taxon>
        <taxon>Steinernema</taxon>
    </lineage>
</organism>
<dbReference type="Pfam" id="PF05024">
    <property type="entry name" value="Gpi1"/>
    <property type="match status" value="1"/>
</dbReference>
<keyword evidence="1" id="KW-0812">Transmembrane</keyword>
<evidence type="ECO:0000256" key="1">
    <source>
        <dbReference type="SAM" id="Phobius"/>
    </source>
</evidence>
<feature type="transmembrane region" description="Helical" evidence="1">
    <location>
        <begin position="116"/>
        <end position="138"/>
    </location>
</feature>
<feature type="transmembrane region" description="Helical" evidence="1">
    <location>
        <begin position="24"/>
        <end position="44"/>
    </location>
</feature>
<accession>A0AA39LIP9</accession>
<dbReference type="GO" id="GO:0006506">
    <property type="term" value="P:GPI anchor biosynthetic process"/>
    <property type="evidence" value="ECO:0007669"/>
    <property type="project" value="InterPro"/>
</dbReference>
<feature type="transmembrane region" description="Helical" evidence="1">
    <location>
        <begin position="85"/>
        <end position="104"/>
    </location>
</feature>
<evidence type="ECO:0000313" key="2">
    <source>
        <dbReference type="EMBL" id="KAK0398509.1"/>
    </source>
</evidence>
<keyword evidence="3" id="KW-1185">Reference proteome</keyword>
<name>A0AA39LIP9_9BILA</name>
<sequence>MGGWPSCTPLTYVQLKRKFEHGRWTVWFVDSLLGVASVYLLLLVPADVWVWTGLQHMIQLLEGTIGWIRKNPVGLKMNHHVSESLAQFFSYHIFLWQTFVSAVYSKCVITAFRFSGILGVSTLIASVIDVVNLFTLHILCFHIYASRLAVLSFKALISLLRFFCGVKYNPLRKRVDSVSLDSRQLFLATLFLTILIFLLPTIGVYFLVFSTLHYAVYCLRFLLHSTLDGVNAVLTY</sequence>
<dbReference type="GO" id="GO:0005783">
    <property type="term" value="C:endoplasmic reticulum"/>
    <property type="evidence" value="ECO:0007669"/>
    <property type="project" value="TreeGrafter"/>
</dbReference>
<feature type="transmembrane region" description="Helical" evidence="1">
    <location>
        <begin position="144"/>
        <end position="164"/>
    </location>
</feature>
<reference evidence="2" key="1">
    <citation type="submission" date="2023-06" db="EMBL/GenBank/DDBJ databases">
        <title>Genomic analysis of the entomopathogenic nematode Steinernema hermaphroditum.</title>
        <authorList>
            <person name="Schwarz E.M."/>
            <person name="Heppert J.K."/>
            <person name="Baniya A."/>
            <person name="Schwartz H.T."/>
            <person name="Tan C.-H."/>
            <person name="Antoshechkin I."/>
            <person name="Sternberg P.W."/>
            <person name="Goodrich-Blair H."/>
            <person name="Dillman A.R."/>
        </authorList>
    </citation>
    <scope>NUCLEOTIDE SEQUENCE</scope>
    <source>
        <strain evidence="2">PS9179</strain>
        <tissue evidence="2">Whole animal</tissue>
    </source>
</reference>
<protein>
    <recommendedName>
        <fullName evidence="4">Phosphatidylinositol N-acetylglucosaminyltransferase subunit Q</fullName>
    </recommendedName>
</protein>
<gene>
    <name evidence="2" type="ORF">QR680_002626</name>
</gene>
<dbReference type="PANTHER" id="PTHR21329:SF3">
    <property type="entry name" value="PHOSPHATIDYLINOSITOL N-ACETYLGLUCOSAMINYLTRANSFERASE SUBUNIT Q"/>
    <property type="match status" value="1"/>
</dbReference>
<dbReference type="AlphaFoldDB" id="A0AA39LIP9"/>
<dbReference type="GO" id="GO:0016020">
    <property type="term" value="C:membrane"/>
    <property type="evidence" value="ECO:0007669"/>
    <property type="project" value="InterPro"/>
</dbReference>
<dbReference type="EMBL" id="JAUCMV010000005">
    <property type="protein sequence ID" value="KAK0398509.1"/>
    <property type="molecule type" value="Genomic_DNA"/>
</dbReference>